<dbReference type="InterPro" id="IPR000608">
    <property type="entry name" value="UBC"/>
</dbReference>
<dbReference type="AlphaFoldDB" id="A0A166AX83"/>
<name>A0A166AX83_EXIGL</name>
<dbReference type="InterPro" id="IPR023313">
    <property type="entry name" value="UBQ-conjugating_AS"/>
</dbReference>
<accession>A0A166AX83</accession>
<evidence type="ECO:0000256" key="5">
    <source>
        <dbReference type="ARBA" id="ARBA00022840"/>
    </source>
</evidence>
<feature type="domain" description="UBC core" evidence="9">
    <location>
        <begin position="8"/>
        <end position="154"/>
    </location>
</feature>
<dbReference type="OrthoDB" id="7851174at2759"/>
<dbReference type="GO" id="GO:0005524">
    <property type="term" value="F:ATP binding"/>
    <property type="evidence" value="ECO:0007669"/>
    <property type="project" value="UniProtKB-UniRule"/>
</dbReference>
<dbReference type="PROSITE" id="PS00183">
    <property type="entry name" value="UBC_1"/>
    <property type="match status" value="1"/>
</dbReference>
<dbReference type="EMBL" id="KV425948">
    <property type="protein sequence ID" value="KZV95979.1"/>
    <property type="molecule type" value="Genomic_DNA"/>
</dbReference>
<dbReference type="SUPFAM" id="SSF54495">
    <property type="entry name" value="UBC-like"/>
    <property type="match status" value="1"/>
</dbReference>
<evidence type="ECO:0000256" key="1">
    <source>
        <dbReference type="ARBA" id="ARBA00012486"/>
    </source>
</evidence>
<keyword evidence="3 7" id="KW-0547">Nucleotide-binding</keyword>
<feature type="compositionally biased region" description="Low complexity" evidence="8">
    <location>
        <begin position="168"/>
        <end position="179"/>
    </location>
</feature>
<keyword evidence="5 7" id="KW-0067">ATP-binding</keyword>
<keyword evidence="11" id="KW-1185">Reference proteome</keyword>
<keyword evidence="4 7" id="KW-0833">Ubl conjugation pathway</keyword>
<feature type="active site" description="Glycyl thioester intermediate" evidence="6">
    <location>
        <position position="92"/>
    </location>
</feature>
<dbReference type="GO" id="GO:0061631">
    <property type="term" value="F:ubiquitin conjugating enzyme activity"/>
    <property type="evidence" value="ECO:0007669"/>
    <property type="project" value="UniProtKB-EC"/>
</dbReference>
<dbReference type="PROSITE" id="PS50127">
    <property type="entry name" value="UBC_2"/>
    <property type="match status" value="1"/>
</dbReference>
<dbReference type="EC" id="2.3.2.23" evidence="1"/>
<proteinExistence type="inferred from homology"/>
<dbReference type="SMART" id="SM00212">
    <property type="entry name" value="UBCc"/>
    <property type="match status" value="1"/>
</dbReference>
<dbReference type="STRING" id="1314781.A0A166AX83"/>
<evidence type="ECO:0000313" key="10">
    <source>
        <dbReference type="EMBL" id="KZV95979.1"/>
    </source>
</evidence>
<protein>
    <recommendedName>
        <fullName evidence="1">E2 ubiquitin-conjugating enzyme</fullName>
        <ecNumber evidence="1">2.3.2.23</ecNumber>
    </recommendedName>
</protein>
<dbReference type="Pfam" id="PF00179">
    <property type="entry name" value="UQ_con"/>
    <property type="match status" value="1"/>
</dbReference>
<evidence type="ECO:0000256" key="3">
    <source>
        <dbReference type="ARBA" id="ARBA00022741"/>
    </source>
</evidence>
<evidence type="ECO:0000256" key="6">
    <source>
        <dbReference type="PROSITE-ProRule" id="PRU10133"/>
    </source>
</evidence>
<keyword evidence="2" id="KW-0808">Transferase</keyword>
<dbReference type="InterPro" id="IPR016135">
    <property type="entry name" value="UBQ-conjugating_enzyme/RWD"/>
</dbReference>
<feature type="region of interest" description="Disordered" evidence="8">
    <location>
        <begin position="152"/>
        <end position="182"/>
    </location>
</feature>
<dbReference type="Proteomes" id="UP000077266">
    <property type="component" value="Unassembled WGS sequence"/>
</dbReference>
<organism evidence="10 11">
    <name type="scientific">Exidia glandulosa HHB12029</name>
    <dbReference type="NCBI Taxonomy" id="1314781"/>
    <lineage>
        <taxon>Eukaryota</taxon>
        <taxon>Fungi</taxon>
        <taxon>Dikarya</taxon>
        <taxon>Basidiomycota</taxon>
        <taxon>Agaricomycotina</taxon>
        <taxon>Agaricomycetes</taxon>
        <taxon>Auriculariales</taxon>
        <taxon>Exidiaceae</taxon>
        <taxon>Exidia</taxon>
    </lineage>
</organism>
<evidence type="ECO:0000313" key="11">
    <source>
        <dbReference type="Proteomes" id="UP000077266"/>
    </source>
</evidence>
<feature type="compositionally biased region" description="Pro residues" evidence="8">
    <location>
        <begin position="158"/>
        <end position="167"/>
    </location>
</feature>
<feature type="compositionally biased region" description="Gly residues" evidence="8">
    <location>
        <begin position="229"/>
        <end position="240"/>
    </location>
</feature>
<comment type="similarity">
    <text evidence="7">Belongs to the ubiquitin-conjugating enzyme family.</text>
</comment>
<evidence type="ECO:0000256" key="7">
    <source>
        <dbReference type="RuleBase" id="RU362109"/>
    </source>
</evidence>
<dbReference type="FunFam" id="3.10.110.10:FF:000060">
    <property type="entry name" value="Ubiquitin conjugating enzyme (UbcB)"/>
    <property type="match status" value="1"/>
</dbReference>
<feature type="region of interest" description="Disordered" evidence="8">
    <location>
        <begin position="198"/>
        <end position="253"/>
    </location>
</feature>
<sequence>MASSQMQMAKKRIHKEWADIQKEDLGKMSLAPKDDDMFQWDAVLPGPEGSVYEGGMFAVSIQLPQDYPFTPPKATFKTRIYHCNISDSGNICIDILKTNWSPALSLLKVLLSLSSLLSDPNPKDPLVPVIATQYMRQRKKHDETAREWTRLYALPKVAPAPPPPAPPKAASGRSTRTSGPRGGVARVIEILDDDEIVALPSTSTGRRRRDAEEASQPSRKRKKASGTSASGGAGGMGAAGGSSSNSQDVIVID</sequence>
<evidence type="ECO:0000256" key="2">
    <source>
        <dbReference type="ARBA" id="ARBA00022679"/>
    </source>
</evidence>
<evidence type="ECO:0000259" key="9">
    <source>
        <dbReference type="PROSITE" id="PS50127"/>
    </source>
</evidence>
<dbReference type="PANTHER" id="PTHR24068">
    <property type="entry name" value="UBIQUITIN-CONJUGATING ENZYME E2"/>
    <property type="match status" value="1"/>
</dbReference>
<reference evidence="10 11" key="1">
    <citation type="journal article" date="2016" name="Mol. Biol. Evol.">
        <title>Comparative Genomics of Early-Diverging Mushroom-Forming Fungi Provides Insights into the Origins of Lignocellulose Decay Capabilities.</title>
        <authorList>
            <person name="Nagy L.G."/>
            <person name="Riley R."/>
            <person name="Tritt A."/>
            <person name="Adam C."/>
            <person name="Daum C."/>
            <person name="Floudas D."/>
            <person name="Sun H."/>
            <person name="Yadav J.S."/>
            <person name="Pangilinan J."/>
            <person name="Larsson K.H."/>
            <person name="Matsuura K."/>
            <person name="Barry K."/>
            <person name="Labutti K."/>
            <person name="Kuo R."/>
            <person name="Ohm R.A."/>
            <person name="Bhattacharya S.S."/>
            <person name="Shirouzu T."/>
            <person name="Yoshinaga Y."/>
            <person name="Martin F.M."/>
            <person name="Grigoriev I.V."/>
            <person name="Hibbett D.S."/>
        </authorList>
    </citation>
    <scope>NUCLEOTIDE SEQUENCE [LARGE SCALE GENOMIC DNA]</scope>
    <source>
        <strain evidence="10 11">HHB12029</strain>
    </source>
</reference>
<evidence type="ECO:0000256" key="4">
    <source>
        <dbReference type="ARBA" id="ARBA00022786"/>
    </source>
</evidence>
<dbReference type="Gene3D" id="3.10.110.10">
    <property type="entry name" value="Ubiquitin Conjugating Enzyme"/>
    <property type="match status" value="1"/>
</dbReference>
<gene>
    <name evidence="10" type="ORF">EXIGLDRAFT_671542</name>
</gene>
<evidence type="ECO:0000256" key="8">
    <source>
        <dbReference type="SAM" id="MobiDB-lite"/>
    </source>
</evidence>
<dbReference type="InParanoid" id="A0A166AX83"/>
<dbReference type="FunCoup" id="A0A166AX83">
    <property type="interactions" value="443"/>
</dbReference>